<dbReference type="EMBL" id="SRMF01000001">
    <property type="protein sequence ID" value="TGG95232.1"/>
    <property type="molecule type" value="Genomic_DNA"/>
</dbReference>
<evidence type="ECO:0000313" key="3">
    <source>
        <dbReference type="Proteomes" id="UP000297475"/>
    </source>
</evidence>
<dbReference type="RefSeq" id="WP_135480735.1">
    <property type="nucleotide sequence ID" value="NZ_SRMF01000001.1"/>
</dbReference>
<accession>A0A4Z0WAQ7</accession>
<organism evidence="2 3">
    <name type="scientific">Natronospirillum operosum</name>
    <dbReference type="NCBI Taxonomy" id="2759953"/>
    <lineage>
        <taxon>Bacteria</taxon>
        <taxon>Pseudomonadati</taxon>
        <taxon>Pseudomonadota</taxon>
        <taxon>Gammaproteobacteria</taxon>
        <taxon>Oceanospirillales</taxon>
        <taxon>Natronospirillaceae</taxon>
        <taxon>Natronospirillum</taxon>
    </lineage>
</organism>
<proteinExistence type="predicted"/>
<sequence length="130" mass="15115">MDWTYERGDGRKKHRWNKDVPGFQPSRKGPVGKCPKSIDEQLATVILNNGVPYSAFEDEPEQPDRIYCVYQGTVYEAVPTRPGISWHAYPWRGDLPGRQGLPKKVEDALRDKADQEGYLQEFEKWIRKYS</sequence>
<reference evidence="2 3" key="1">
    <citation type="submission" date="2019-04" db="EMBL/GenBank/DDBJ databases">
        <title>Natronospirillum operosus gen. nov., sp. nov., a haloalkaliphilic satellite isolated from decaying biomass of laboratory culture of cyanobacterium Geitlerinema sp. and proposal of Natronospirillaceae fam. nov. and Saccharospirillaceae fam. nov.</title>
        <authorList>
            <person name="Kevbrin V."/>
            <person name="Boltyanskaya Y."/>
            <person name="Koziaeva V."/>
            <person name="Grouzdev D.S."/>
            <person name="Park M."/>
            <person name="Cho J."/>
        </authorList>
    </citation>
    <scope>NUCLEOTIDE SEQUENCE [LARGE SCALE GENOMIC DNA]</scope>
    <source>
        <strain evidence="2 3">G-116</strain>
    </source>
</reference>
<dbReference type="OrthoDB" id="6371789at2"/>
<name>A0A4Z0WAQ7_9GAMM</name>
<comment type="caution">
    <text evidence="2">The sequence shown here is derived from an EMBL/GenBank/DDBJ whole genome shotgun (WGS) entry which is preliminary data.</text>
</comment>
<gene>
    <name evidence="2" type="ORF">E4656_02085</name>
</gene>
<feature type="region of interest" description="Disordered" evidence="1">
    <location>
        <begin position="1"/>
        <end position="35"/>
    </location>
</feature>
<evidence type="ECO:0000313" key="2">
    <source>
        <dbReference type="EMBL" id="TGG95232.1"/>
    </source>
</evidence>
<keyword evidence="3" id="KW-1185">Reference proteome</keyword>
<protein>
    <submittedName>
        <fullName evidence="2">Uncharacterized protein</fullName>
    </submittedName>
</protein>
<dbReference type="Proteomes" id="UP000297475">
    <property type="component" value="Unassembled WGS sequence"/>
</dbReference>
<evidence type="ECO:0000256" key="1">
    <source>
        <dbReference type="SAM" id="MobiDB-lite"/>
    </source>
</evidence>
<dbReference type="AlphaFoldDB" id="A0A4Z0WAQ7"/>